<keyword evidence="3" id="KW-0808">Transferase</keyword>
<proteinExistence type="predicted"/>
<dbReference type="EMBL" id="JARAOO010000014">
    <property type="protein sequence ID" value="KAJ7944329.1"/>
    <property type="molecule type" value="Genomic_DNA"/>
</dbReference>
<accession>A0AAD7KRE8</accession>
<keyword evidence="3" id="KW-0418">Kinase</keyword>
<reference evidence="3" key="1">
    <citation type="journal article" date="2023" name="Science">
        <title>Elucidation of the pathway for biosynthesis of saponin adjuvants from the soapbark tree.</title>
        <authorList>
            <person name="Reed J."/>
            <person name="Orme A."/>
            <person name="El-Demerdash A."/>
            <person name="Owen C."/>
            <person name="Martin L.B.B."/>
            <person name="Misra R.C."/>
            <person name="Kikuchi S."/>
            <person name="Rejzek M."/>
            <person name="Martin A.C."/>
            <person name="Harkess A."/>
            <person name="Leebens-Mack J."/>
            <person name="Louveau T."/>
            <person name="Stephenson M.J."/>
            <person name="Osbourn A."/>
        </authorList>
    </citation>
    <scope>NUCLEOTIDE SEQUENCE</scope>
    <source>
        <strain evidence="3">S10</strain>
    </source>
</reference>
<dbReference type="Gene3D" id="1.10.510.10">
    <property type="entry name" value="Transferase(Phosphotransferase) domain 1"/>
    <property type="match status" value="1"/>
</dbReference>
<comment type="caution">
    <text evidence="3">The sequence shown here is derived from an EMBL/GenBank/DDBJ whole genome shotgun (WGS) entry which is preliminary data.</text>
</comment>
<dbReference type="PROSITE" id="PS00107">
    <property type="entry name" value="PROTEIN_KINASE_ATP"/>
    <property type="match status" value="1"/>
</dbReference>
<evidence type="ECO:0000313" key="4">
    <source>
        <dbReference type="Proteomes" id="UP001163823"/>
    </source>
</evidence>
<keyword evidence="1" id="KW-0067">ATP-binding</keyword>
<dbReference type="CDD" id="cd13999">
    <property type="entry name" value="STKc_MAP3K-like"/>
    <property type="match status" value="1"/>
</dbReference>
<feature type="binding site" evidence="1">
    <location>
        <position position="86"/>
    </location>
    <ligand>
        <name>ATP</name>
        <dbReference type="ChEBI" id="CHEBI:30616"/>
    </ligand>
</feature>
<dbReference type="Pfam" id="PF07714">
    <property type="entry name" value="PK_Tyr_Ser-Thr"/>
    <property type="match status" value="1"/>
</dbReference>
<dbReference type="PROSITE" id="PS50011">
    <property type="entry name" value="PROTEIN_KINASE_DOM"/>
    <property type="match status" value="1"/>
</dbReference>
<dbReference type="InterPro" id="IPR051681">
    <property type="entry name" value="Ser/Thr_Kinases-Pseudokinases"/>
</dbReference>
<feature type="domain" description="Protein kinase" evidence="2">
    <location>
        <begin position="59"/>
        <end position="322"/>
    </location>
</feature>
<evidence type="ECO:0000256" key="1">
    <source>
        <dbReference type="PROSITE-ProRule" id="PRU10141"/>
    </source>
</evidence>
<gene>
    <name evidence="3" type="ORF">O6P43_033741</name>
</gene>
<dbReference type="GO" id="GO:0004674">
    <property type="term" value="F:protein serine/threonine kinase activity"/>
    <property type="evidence" value="ECO:0007669"/>
    <property type="project" value="TreeGrafter"/>
</dbReference>
<evidence type="ECO:0000259" key="2">
    <source>
        <dbReference type="PROSITE" id="PS50011"/>
    </source>
</evidence>
<keyword evidence="1" id="KW-0547">Nucleotide-binding</keyword>
<dbReference type="Proteomes" id="UP001163823">
    <property type="component" value="Chromosome 14"/>
</dbReference>
<dbReference type="PANTHER" id="PTHR44329">
    <property type="entry name" value="SERINE/THREONINE-PROTEIN KINASE TNNI3K-RELATED"/>
    <property type="match status" value="1"/>
</dbReference>
<name>A0AAD7KRE8_QUISA</name>
<evidence type="ECO:0000313" key="3">
    <source>
        <dbReference type="EMBL" id="KAJ7944329.1"/>
    </source>
</evidence>
<dbReference type="GO" id="GO:0005524">
    <property type="term" value="F:ATP binding"/>
    <property type="evidence" value="ECO:0007669"/>
    <property type="project" value="UniProtKB-UniRule"/>
</dbReference>
<protein>
    <submittedName>
        <fullName evidence="3">Protein kinase</fullName>
    </submittedName>
</protein>
<keyword evidence="4" id="KW-1185">Reference proteome</keyword>
<dbReference type="InterPro" id="IPR001245">
    <property type="entry name" value="Ser-Thr/Tyr_kinase_cat_dom"/>
</dbReference>
<dbReference type="PANTHER" id="PTHR44329:SF84">
    <property type="entry name" value="PROTEIN KINASE LIKE PROTEIN"/>
    <property type="match status" value="1"/>
</dbReference>
<dbReference type="KEGG" id="qsa:O6P43_033741"/>
<dbReference type="InterPro" id="IPR000719">
    <property type="entry name" value="Prot_kinase_dom"/>
</dbReference>
<dbReference type="AlphaFoldDB" id="A0AAD7KRE8"/>
<organism evidence="3 4">
    <name type="scientific">Quillaja saponaria</name>
    <name type="common">Soap bark tree</name>
    <dbReference type="NCBI Taxonomy" id="32244"/>
    <lineage>
        <taxon>Eukaryota</taxon>
        <taxon>Viridiplantae</taxon>
        <taxon>Streptophyta</taxon>
        <taxon>Embryophyta</taxon>
        <taxon>Tracheophyta</taxon>
        <taxon>Spermatophyta</taxon>
        <taxon>Magnoliopsida</taxon>
        <taxon>eudicotyledons</taxon>
        <taxon>Gunneridae</taxon>
        <taxon>Pentapetalae</taxon>
        <taxon>rosids</taxon>
        <taxon>fabids</taxon>
        <taxon>Fabales</taxon>
        <taxon>Quillajaceae</taxon>
        <taxon>Quillaja</taxon>
    </lineage>
</organism>
<dbReference type="InterPro" id="IPR011009">
    <property type="entry name" value="Kinase-like_dom_sf"/>
</dbReference>
<dbReference type="InterPro" id="IPR017441">
    <property type="entry name" value="Protein_kinase_ATP_BS"/>
</dbReference>
<sequence length="380" mass="42640">MREIHAAWSFNDLMERAVPYSNHNSWKADGLMADNDGGDFEEPFVFDIHPSLLVDSSNVTLGRKIGKGSHSKVYEGEFESQPVAVKVIGTRTSEASRDLKENFEREVNLLSMMEHDNIVKFVGATVEPDMMIITELMRGGSLQQQLWGTCPTTLDLELSISFALDISRVMEYLHGNGIIHRDLNPGNILLTEDKKQVKLADFGLARGVIPGEMTSDAGTYRWMAPELFNLEPIPKGAKSKKFYDHKADVYSFSILLWTLLTKKIPFRGNCSMVAAYAMANNQRPSVDDVPSDIIPLLESCWAANPRDRPDFVEITGSLTTFFHNFCSSVTPPSNMIENGGAVNNMGSGFPRTCPVKTESKEKRRKRRWPIPSFLKCFKFS</sequence>
<dbReference type="SUPFAM" id="SSF56112">
    <property type="entry name" value="Protein kinase-like (PK-like)"/>
    <property type="match status" value="1"/>
</dbReference>
<dbReference type="PRINTS" id="PR00109">
    <property type="entry name" value="TYRKINASE"/>
</dbReference>